<dbReference type="STRING" id="582672.SAMN05216360_1405"/>
<dbReference type="OrthoDB" id="8007224at2"/>
<proteinExistence type="predicted"/>
<reference evidence="2" key="1">
    <citation type="submission" date="2016-10" db="EMBL/GenBank/DDBJ databases">
        <authorList>
            <person name="Varghese N."/>
            <person name="Submissions S."/>
        </authorList>
    </citation>
    <scope>NUCLEOTIDE SEQUENCE [LARGE SCALE GENOMIC DNA]</scope>
    <source>
        <strain evidence="2">BL47</strain>
    </source>
</reference>
<evidence type="ECO:0000313" key="2">
    <source>
        <dbReference type="Proteomes" id="UP000198704"/>
    </source>
</evidence>
<dbReference type="Proteomes" id="UP000198704">
    <property type="component" value="Unassembled WGS sequence"/>
</dbReference>
<dbReference type="AlphaFoldDB" id="A0A1H0LPN5"/>
<gene>
    <name evidence="1" type="ORF">SAMN05216360_1405</name>
</gene>
<accession>A0A1H0LPN5</accession>
<dbReference type="EMBL" id="FNHS01000040">
    <property type="protein sequence ID" value="SDO69956.1"/>
    <property type="molecule type" value="Genomic_DNA"/>
</dbReference>
<protein>
    <submittedName>
        <fullName evidence="1">Uncharacterized protein</fullName>
    </submittedName>
</protein>
<evidence type="ECO:0000313" key="1">
    <source>
        <dbReference type="EMBL" id="SDO69956.1"/>
    </source>
</evidence>
<organism evidence="1 2">
    <name type="scientific">Methylobacterium phyllostachyos</name>
    <dbReference type="NCBI Taxonomy" id="582672"/>
    <lineage>
        <taxon>Bacteria</taxon>
        <taxon>Pseudomonadati</taxon>
        <taxon>Pseudomonadota</taxon>
        <taxon>Alphaproteobacteria</taxon>
        <taxon>Hyphomicrobiales</taxon>
        <taxon>Methylobacteriaceae</taxon>
        <taxon>Methylobacterium</taxon>
    </lineage>
</organism>
<keyword evidence="2" id="KW-1185">Reference proteome</keyword>
<dbReference type="RefSeq" id="WP_091723079.1">
    <property type="nucleotide sequence ID" value="NZ_FNHS01000040.1"/>
</dbReference>
<name>A0A1H0LPN5_9HYPH</name>
<sequence>MRDLNVRLQKLERAIRPQQHRKVRQFAIEGSKGLPLEAAEAFLRECGHVIKDEDHNIIRIIIGAENGRPVDLPLKDITARCGR</sequence>